<evidence type="ECO:0000313" key="2">
    <source>
        <dbReference type="EMBL" id="MFB9751117.1"/>
    </source>
</evidence>
<keyword evidence="3" id="KW-1185">Reference proteome</keyword>
<proteinExistence type="predicted"/>
<reference evidence="2 3" key="1">
    <citation type="submission" date="2024-09" db="EMBL/GenBank/DDBJ databases">
        <authorList>
            <person name="Sun Q."/>
            <person name="Mori K."/>
        </authorList>
    </citation>
    <scope>NUCLEOTIDE SEQUENCE [LARGE SCALE GENOMIC DNA]</scope>
    <source>
        <strain evidence="2 3">JCM 12520</strain>
    </source>
</reference>
<feature type="region of interest" description="Disordered" evidence="1">
    <location>
        <begin position="85"/>
        <end position="106"/>
    </location>
</feature>
<sequence length="106" mass="11817">MRDRVCKICGKGHYAKDLCQKCYIKNRKQQLLEAGNAPIQPAKAAVAATTDRGTCAAWLCNEEVYGMGVCAKHYEEWAMENIALGDMSKKQRKPRTPKPKQTADSV</sequence>
<organism evidence="2 3">
    <name type="scientific">Paenibacillus hodogayensis</name>
    <dbReference type="NCBI Taxonomy" id="279208"/>
    <lineage>
        <taxon>Bacteria</taxon>
        <taxon>Bacillati</taxon>
        <taxon>Bacillota</taxon>
        <taxon>Bacilli</taxon>
        <taxon>Bacillales</taxon>
        <taxon>Paenibacillaceae</taxon>
        <taxon>Paenibacillus</taxon>
    </lineage>
</organism>
<dbReference type="EMBL" id="JBHMAG010000004">
    <property type="protein sequence ID" value="MFB9751117.1"/>
    <property type="molecule type" value="Genomic_DNA"/>
</dbReference>
<protein>
    <submittedName>
        <fullName evidence="2">Uncharacterized protein</fullName>
    </submittedName>
</protein>
<evidence type="ECO:0000256" key="1">
    <source>
        <dbReference type="SAM" id="MobiDB-lite"/>
    </source>
</evidence>
<name>A0ABV5VSA6_9BACL</name>
<comment type="caution">
    <text evidence="2">The sequence shown here is derived from an EMBL/GenBank/DDBJ whole genome shotgun (WGS) entry which is preliminary data.</text>
</comment>
<gene>
    <name evidence="2" type="ORF">ACFFNY_05985</name>
</gene>
<evidence type="ECO:0000313" key="3">
    <source>
        <dbReference type="Proteomes" id="UP001589619"/>
    </source>
</evidence>
<dbReference type="RefSeq" id="WP_344905934.1">
    <property type="nucleotide sequence ID" value="NZ_BAAAYO010000002.1"/>
</dbReference>
<dbReference type="Proteomes" id="UP001589619">
    <property type="component" value="Unassembled WGS sequence"/>
</dbReference>
<accession>A0ABV5VSA6</accession>